<evidence type="ECO:0000256" key="11">
    <source>
        <dbReference type="ARBA" id="ARBA00023139"/>
    </source>
</evidence>
<keyword evidence="6" id="KW-0699">rRNA-binding</keyword>
<comment type="subcellular location">
    <subcellularLocation>
        <location evidence="1">Cytoplasm</location>
    </subcellularLocation>
</comment>
<dbReference type="GO" id="GO:0019843">
    <property type="term" value="F:rRNA binding"/>
    <property type="evidence" value="ECO:0007669"/>
    <property type="project" value="UniProtKB-KW"/>
</dbReference>
<evidence type="ECO:0000256" key="9">
    <source>
        <dbReference type="ARBA" id="ARBA00022980"/>
    </source>
</evidence>
<dbReference type="PRINTS" id="PR00973">
    <property type="entry name" value="RIBOSOMALS17"/>
</dbReference>
<evidence type="ECO:0000256" key="5">
    <source>
        <dbReference type="ARBA" id="ARBA00022553"/>
    </source>
</evidence>
<dbReference type="GO" id="GO:0042274">
    <property type="term" value="P:ribosomal small subunit biogenesis"/>
    <property type="evidence" value="ECO:0007669"/>
    <property type="project" value="Ensembl"/>
</dbReference>
<dbReference type="OMA" id="DYEKCPF"/>
<dbReference type="Pfam" id="PF00366">
    <property type="entry name" value="Ribosomal_S17"/>
    <property type="match status" value="1"/>
</dbReference>
<dbReference type="GO" id="GO:0032040">
    <property type="term" value="C:small-subunit processome"/>
    <property type="evidence" value="ECO:0007669"/>
    <property type="project" value="Ensembl"/>
</dbReference>
<proteinExistence type="inferred from homology"/>
<dbReference type="CDD" id="cd00364">
    <property type="entry name" value="Ribosomal_uS17"/>
    <property type="match status" value="1"/>
</dbReference>
<dbReference type="PANTHER" id="PTHR10744:SF52">
    <property type="entry name" value="SMALL RIBOSOMAL SUBUNIT PROTEIN US17"/>
    <property type="match status" value="1"/>
</dbReference>
<dbReference type="FunFam" id="2.40.50.1000:FF:000008">
    <property type="entry name" value="40S ribosomal protein S11"/>
    <property type="match status" value="1"/>
</dbReference>
<name>A0A8C0IXX7_CHEAB</name>
<dbReference type="NCBIfam" id="TIGR03630">
    <property type="entry name" value="uS17_arch"/>
    <property type="match status" value="1"/>
</dbReference>
<evidence type="ECO:0000256" key="15">
    <source>
        <dbReference type="ARBA" id="ARBA00035471"/>
    </source>
</evidence>
<keyword evidence="11" id="KW-0564">Palmitate</keyword>
<evidence type="ECO:0000256" key="13">
    <source>
        <dbReference type="ARBA" id="ARBA00023288"/>
    </source>
</evidence>
<dbReference type="InterPro" id="IPR032440">
    <property type="entry name" value="Ribosomal_uS17_N"/>
</dbReference>
<dbReference type="InterPro" id="IPR019979">
    <property type="entry name" value="Ribosomal_uS17_CS"/>
</dbReference>
<evidence type="ECO:0000256" key="17">
    <source>
        <dbReference type="SAM" id="SignalP"/>
    </source>
</evidence>
<feature type="signal peptide" evidence="17">
    <location>
        <begin position="1"/>
        <end position="17"/>
    </location>
</feature>
<evidence type="ECO:0000256" key="8">
    <source>
        <dbReference type="ARBA" id="ARBA00022934"/>
    </source>
</evidence>
<comment type="similarity">
    <text evidence="2 16">Belongs to the universal ribosomal protein uS17 family.</text>
</comment>
<organism evidence="19 20">
    <name type="scientific">Chelonoidis abingdonii</name>
    <name type="common">Abingdon island giant tortoise</name>
    <name type="synonym">Testudo abingdonii</name>
    <dbReference type="NCBI Taxonomy" id="106734"/>
    <lineage>
        <taxon>Eukaryota</taxon>
        <taxon>Metazoa</taxon>
        <taxon>Chordata</taxon>
        <taxon>Craniata</taxon>
        <taxon>Vertebrata</taxon>
        <taxon>Euteleostomi</taxon>
        <taxon>Archelosauria</taxon>
        <taxon>Testudinata</taxon>
        <taxon>Testudines</taxon>
        <taxon>Cryptodira</taxon>
        <taxon>Durocryptodira</taxon>
        <taxon>Testudinoidea</taxon>
        <taxon>Testudinidae</taxon>
        <taxon>Chelonoidis</taxon>
    </lineage>
</organism>
<sequence length="172" mass="20109">IIWVIFFILTSLFLVFPKQTERAYQKQPTIFQNKKRVLLGEGGKEKLARYYKNIGLGFKTPKEAIEGTYIDKKCPFTGNVSIRGRILSGVVTKMKMQRTIVIRRDYLHYIRKYNRFEKRHKNMSVHLSPCFRDVQIGDIVTVGECRPLSKTVRFNVLKVTKAAGTKKQFQKF</sequence>
<keyword evidence="4" id="KW-0963">Cytoplasm</keyword>
<feature type="domain" description="Small ribosomal subunit protein uS17 N-terminal" evidence="18">
    <location>
        <begin position="19"/>
        <end position="87"/>
    </location>
</feature>
<evidence type="ECO:0000313" key="19">
    <source>
        <dbReference type="Ensembl" id="ENSCABP00000023976.1"/>
    </source>
</evidence>
<keyword evidence="8" id="KW-0164">Citrullination</keyword>
<dbReference type="Gene3D" id="2.40.50.1000">
    <property type="match status" value="1"/>
</dbReference>
<accession>A0A8C0IXX7</accession>
<dbReference type="NCBIfam" id="NF006345">
    <property type="entry name" value="PRK08572.1"/>
    <property type="match status" value="1"/>
</dbReference>
<evidence type="ECO:0000256" key="3">
    <source>
        <dbReference type="ARBA" id="ARBA00022481"/>
    </source>
</evidence>
<keyword evidence="13" id="KW-0449">Lipoprotein</keyword>
<keyword evidence="12 16" id="KW-0687">Ribonucleoprotein</keyword>
<dbReference type="GO" id="GO:0003735">
    <property type="term" value="F:structural constituent of ribosome"/>
    <property type="evidence" value="ECO:0007669"/>
    <property type="project" value="Ensembl"/>
</dbReference>
<feature type="chain" id="PRO_5034421606" description="Small ribosomal subunit protein uS17" evidence="17">
    <location>
        <begin position="18"/>
        <end position="172"/>
    </location>
</feature>
<dbReference type="Ensembl" id="ENSCABT00000026266.1">
    <property type="protein sequence ID" value="ENSCABP00000023976.1"/>
    <property type="gene ID" value="ENSCABG00000017657.1"/>
</dbReference>
<keyword evidence="10" id="KW-0007">Acetylation</keyword>
<keyword evidence="20" id="KW-1185">Reference proteome</keyword>
<keyword evidence="7" id="KW-0694">RNA-binding</keyword>
<reference evidence="19" key="2">
    <citation type="submission" date="2025-09" db="UniProtKB">
        <authorList>
            <consortium name="Ensembl"/>
        </authorList>
    </citation>
    <scope>IDENTIFICATION</scope>
</reference>
<evidence type="ECO:0000256" key="4">
    <source>
        <dbReference type="ARBA" id="ARBA00022490"/>
    </source>
</evidence>
<evidence type="ECO:0000256" key="10">
    <source>
        <dbReference type="ARBA" id="ARBA00022990"/>
    </source>
</evidence>
<evidence type="ECO:0000256" key="1">
    <source>
        <dbReference type="ARBA" id="ARBA00004496"/>
    </source>
</evidence>
<keyword evidence="5" id="KW-0597">Phosphoprotein</keyword>
<evidence type="ECO:0000256" key="7">
    <source>
        <dbReference type="ARBA" id="ARBA00022884"/>
    </source>
</evidence>
<dbReference type="AlphaFoldDB" id="A0A8C0IXX7"/>
<evidence type="ECO:0000256" key="14">
    <source>
        <dbReference type="ARBA" id="ARBA00035164"/>
    </source>
</evidence>
<dbReference type="InterPro" id="IPR012340">
    <property type="entry name" value="NA-bd_OB-fold"/>
</dbReference>
<dbReference type="Pfam" id="PF16205">
    <property type="entry name" value="Ribosomal_S17_N"/>
    <property type="match status" value="1"/>
</dbReference>
<evidence type="ECO:0000256" key="6">
    <source>
        <dbReference type="ARBA" id="ARBA00022730"/>
    </source>
</evidence>
<dbReference type="Proteomes" id="UP000694404">
    <property type="component" value="Unplaced"/>
</dbReference>
<dbReference type="GO" id="GO:0022627">
    <property type="term" value="C:cytosolic small ribosomal subunit"/>
    <property type="evidence" value="ECO:0007669"/>
    <property type="project" value="Ensembl"/>
</dbReference>
<protein>
    <recommendedName>
        <fullName evidence="14">Small ribosomal subunit protein uS17</fullName>
    </recommendedName>
    <alternativeName>
        <fullName evidence="15">40S ribosomal protein S11</fullName>
    </alternativeName>
</protein>
<dbReference type="PANTHER" id="PTHR10744">
    <property type="entry name" value="40S RIBOSOMAL PROTEIN S11 FAMILY MEMBER"/>
    <property type="match status" value="1"/>
</dbReference>
<evidence type="ECO:0000256" key="16">
    <source>
        <dbReference type="RuleBase" id="RU003872"/>
    </source>
</evidence>
<dbReference type="InterPro" id="IPR000266">
    <property type="entry name" value="Ribosomal_uS17"/>
</dbReference>
<dbReference type="GeneTree" id="ENSGT00390000002732"/>
<keyword evidence="3" id="KW-0488">Methylation</keyword>
<reference evidence="19" key="1">
    <citation type="submission" date="2025-08" db="UniProtKB">
        <authorList>
            <consortium name="Ensembl"/>
        </authorList>
    </citation>
    <scope>IDENTIFICATION</scope>
</reference>
<dbReference type="InterPro" id="IPR028333">
    <property type="entry name" value="Ribosomal_uS17_arc/euk"/>
</dbReference>
<dbReference type="PROSITE" id="PS00056">
    <property type="entry name" value="RIBOSOMAL_S17"/>
    <property type="match status" value="1"/>
</dbReference>
<evidence type="ECO:0000256" key="2">
    <source>
        <dbReference type="ARBA" id="ARBA00010254"/>
    </source>
</evidence>
<gene>
    <name evidence="19" type="primary">RPS11</name>
</gene>
<evidence type="ECO:0000259" key="18">
    <source>
        <dbReference type="Pfam" id="PF16205"/>
    </source>
</evidence>
<dbReference type="SUPFAM" id="SSF50249">
    <property type="entry name" value="Nucleic acid-binding proteins"/>
    <property type="match status" value="1"/>
</dbReference>
<keyword evidence="17" id="KW-0732">Signal</keyword>
<evidence type="ECO:0000313" key="20">
    <source>
        <dbReference type="Proteomes" id="UP000694404"/>
    </source>
</evidence>
<evidence type="ECO:0000256" key="12">
    <source>
        <dbReference type="ARBA" id="ARBA00023274"/>
    </source>
</evidence>
<keyword evidence="9 16" id="KW-0689">Ribosomal protein</keyword>
<dbReference type="GO" id="GO:0006412">
    <property type="term" value="P:translation"/>
    <property type="evidence" value="ECO:0007669"/>
    <property type="project" value="InterPro"/>
</dbReference>